<name>A0A6U6H6A9_9STRA</name>
<dbReference type="AlphaFoldDB" id="A0A6U6H6A9"/>
<feature type="compositionally biased region" description="Basic and acidic residues" evidence="1">
    <location>
        <begin position="56"/>
        <end position="73"/>
    </location>
</feature>
<evidence type="ECO:0000313" key="6">
    <source>
        <dbReference type="EMBL" id="CAE2262311.1"/>
    </source>
</evidence>
<feature type="signal peptide" evidence="2">
    <location>
        <begin position="1"/>
        <end position="21"/>
    </location>
</feature>
<evidence type="ECO:0000256" key="2">
    <source>
        <dbReference type="SAM" id="SignalP"/>
    </source>
</evidence>
<dbReference type="Pfam" id="PF08853">
    <property type="entry name" value="DUF1823"/>
    <property type="match status" value="1"/>
</dbReference>
<accession>A0A6U6H6A9</accession>
<dbReference type="Gene3D" id="1.10.418.90">
    <property type="entry name" value="Protein of unknown function DUF1823"/>
    <property type="match status" value="1"/>
</dbReference>
<dbReference type="EMBL" id="HBKQ01039758">
    <property type="protein sequence ID" value="CAE2262270.1"/>
    <property type="molecule type" value="Transcribed_RNA"/>
</dbReference>
<feature type="region of interest" description="Disordered" evidence="1">
    <location>
        <begin position="56"/>
        <end position="84"/>
    </location>
</feature>
<dbReference type="EMBL" id="HBKQ01039769">
    <property type="protein sequence ID" value="CAE2262285.1"/>
    <property type="molecule type" value="Transcribed_RNA"/>
</dbReference>
<evidence type="ECO:0000256" key="1">
    <source>
        <dbReference type="SAM" id="MobiDB-lite"/>
    </source>
</evidence>
<reference evidence="6" key="1">
    <citation type="submission" date="2021-01" db="EMBL/GenBank/DDBJ databases">
        <authorList>
            <person name="Corre E."/>
            <person name="Pelletier E."/>
            <person name="Niang G."/>
            <person name="Scheremetjew M."/>
            <person name="Finn R."/>
            <person name="Kale V."/>
            <person name="Holt S."/>
            <person name="Cochrane G."/>
            <person name="Meng A."/>
            <person name="Brown T."/>
            <person name="Cohen L."/>
        </authorList>
    </citation>
    <scope>NUCLEOTIDE SEQUENCE</scope>
    <source>
        <strain evidence="6">Isolate 1302-5</strain>
    </source>
</reference>
<proteinExistence type="predicted"/>
<evidence type="ECO:0000313" key="5">
    <source>
        <dbReference type="EMBL" id="CAE2262285.1"/>
    </source>
</evidence>
<dbReference type="EMBL" id="HBKQ01039703">
    <property type="protein sequence ID" value="CAE2262180.1"/>
    <property type="molecule type" value="Transcribed_RNA"/>
</dbReference>
<protein>
    <submittedName>
        <fullName evidence="6">Uncharacterized protein</fullName>
    </submittedName>
</protein>
<gene>
    <name evidence="3" type="ORF">OAUR00152_LOCUS27388</name>
    <name evidence="4" type="ORF">OAUR00152_LOCUS27430</name>
    <name evidence="5" type="ORF">OAUR00152_LOCUS27440</name>
    <name evidence="6" type="ORF">OAUR00152_LOCUS27453</name>
</gene>
<dbReference type="EMBL" id="HBKQ01039792">
    <property type="protein sequence ID" value="CAE2262311.1"/>
    <property type="molecule type" value="Transcribed_RNA"/>
</dbReference>
<dbReference type="InterPro" id="IPR014952">
    <property type="entry name" value="DUF1823"/>
</dbReference>
<organism evidence="6">
    <name type="scientific">Odontella aurita</name>
    <dbReference type="NCBI Taxonomy" id="265563"/>
    <lineage>
        <taxon>Eukaryota</taxon>
        <taxon>Sar</taxon>
        <taxon>Stramenopiles</taxon>
        <taxon>Ochrophyta</taxon>
        <taxon>Bacillariophyta</taxon>
        <taxon>Mediophyceae</taxon>
        <taxon>Biddulphiophycidae</taxon>
        <taxon>Eupodiscales</taxon>
        <taxon>Odontellaceae</taxon>
        <taxon>Odontella</taxon>
    </lineage>
</organism>
<keyword evidence="2" id="KW-0732">Signal</keyword>
<evidence type="ECO:0000313" key="4">
    <source>
        <dbReference type="EMBL" id="CAE2262270.1"/>
    </source>
</evidence>
<feature type="region of interest" description="Disordered" evidence="1">
    <location>
        <begin position="269"/>
        <end position="289"/>
    </location>
</feature>
<sequence length="289" mass="33127">MKINNAGLVLTAFINLHVTAAFLPLHPSHTPIYNVGGTVEIGTARRIARDSPLRLAASEKAKKENDAGEKEKQTPATPEPLQPFLPALDPMYSVRGPVGEDDFIVSRHGGPQKEELSNENLLKILLIKCTDLEVNTLVWKCLGYRFDSDNEKWLNTECFPKWKEKYPEPPDLIGMKRMYSKEHDQPSLKANQAIVRSVPVDNKQSLKTHLKPHGFKGYQYSELTPNKTRRAQCANWLLYYREELFGYTVEELRVRRKMKQEVEEVEKKRLEAEGKGKGDEWKPPVKEVF</sequence>
<feature type="chain" id="PRO_5036192427" evidence="2">
    <location>
        <begin position="22"/>
        <end position="289"/>
    </location>
</feature>
<evidence type="ECO:0000313" key="3">
    <source>
        <dbReference type="EMBL" id="CAE2262180.1"/>
    </source>
</evidence>